<organism evidence="7 8">
    <name type="scientific">Actinomadura meridiana</name>
    <dbReference type="NCBI Taxonomy" id="559626"/>
    <lineage>
        <taxon>Bacteria</taxon>
        <taxon>Bacillati</taxon>
        <taxon>Actinomycetota</taxon>
        <taxon>Actinomycetes</taxon>
        <taxon>Streptosporangiales</taxon>
        <taxon>Thermomonosporaceae</taxon>
        <taxon>Actinomadura</taxon>
    </lineage>
</organism>
<gene>
    <name evidence="7" type="ORF">GCM10022254_09000</name>
</gene>
<dbReference type="InterPro" id="IPR011010">
    <property type="entry name" value="DNA_brk_join_enz"/>
</dbReference>
<dbReference type="InterPro" id="IPR050090">
    <property type="entry name" value="Tyrosine_recombinase_XerCD"/>
</dbReference>
<dbReference type="Gene3D" id="1.10.150.130">
    <property type="match status" value="1"/>
</dbReference>
<evidence type="ECO:0000313" key="7">
    <source>
        <dbReference type="EMBL" id="GAA4225911.1"/>
    </source>
</evidence>
<evidence type="ECO:0000256" key="1">
    <source>
        <dbReference type="ARBA" id="ARBA00008857"/>
    </source>
</evidence>
<evidence type="ECO:0000256" key="2">
    <source>
        <dbReference type="ARBA" id="ARBA00023125"/>
    </source>
</evidence>
<keyword evidence="3" id="KW-0233">DNA recombination</keyword>
<dbReference type="EMBL" id="BAABAS010000004">
    <property type="protein sequence ID" value="GAA4225911.1"/>
    <property type="molecule type" value="Genomic_DNA"/>
</dbReference>
<dbReference type="RefSeq" id="WP_344890137.1">
    <property type="nucleotide sequence ID" value="NZ_BAABAS010000004.1"/>
</dbReference>
<protein>
    <recommendedName>
        <fullName evidence="9">Integrase</fullName>
    </recommendedName>
</protein>
<keyword evidence="8" id="KW-1185">Reference proteome</keyword>
<name>A0ABP8BTN4_9ACTN</name>
<evidence type="ECO:0000256" key="4">
    <source>
        <dbReference type="PROSITE-ProRule" id="PRU01248"/>
    </source>
</evidence>
<dbReference type="PANTHER" id="PTHR30349:SF64">
    <property type="entry name" value="PROPHAGE INTEGRASE INTD-RELATED"/>
    <property type="match status" value="1"/>
</dbReference>
<dbReference type="CDD" id="cd01189">
    <property type="entry name" value="INT_ICEBs1_C_like"/>
    <property type="match status" value="1"/>
</dbReference>
<evidence type="ECO:0000256" key="3">
    <source>
        <dbReference type="ARBA" id="ARBA00023172"/>
    </source>
</evidence>
<dbReference type="Pfam" id="PF00589">
    <property type="entry name" value="Phage_integrase"/>
    <property type="match status" value="1"/>
</dbReference>
<dbReference type="Proteomes" id="UP001501710">
    <property type="component" value="Unassembled WGS sequence"/>
</dbReference>
<evidence type="ECO:0000259" key="6">
    <source>
        <dbReference type="PROSITE" id="PS51900"/>
    </source>
</evidence>
<proteinExistence type="inferred from homology"/>
<dbReference type="InterPro" id="IPR002104">
    <property type="entry name" value="Integrase_catalytic"/>
</dbReference>
<feature type="domain" description="Core-binding (CB)" evidence="6">
    <location>
        <begin position="103"/>
        <end position="190"/>
    </location>
</feature>
<keyword evidence="2 4" id="KW-0238">DNA-binding</keyword>
<dbReference type="InterPro" id="IPR013762">
    <property type="entry name" value="Integrase-like_cat_sf"/>
</dbReference>
<sequence length="451" mass="50533">MSIYDRWHLSHPTTHPRWNHKDPEKRLTPCKCGRGKNKLYPTVNHGCGKRWQVRWREDNKRQGKQNFAERYGDDPEQHAEAYDAQVTNDLNTDSYITPERAKITLGEFAAEWRAGLTGDSVSLEGIDRRLKHIRGTDDDPTPIAKTPISKLAKRPSMIQQWVKSLQNRGLAPGYIRDIRNTLSSVFIAAIDDGIAHKNPTRSSSVQLPPLDETLIEPWTPGMVAAARGELEERKDCGAMADLGAGAGLRQGEIFGVAEEDIVFLGRKQNRKIKVRRQVKLVKDPETDKHVPVFAPPKRGKTRDVPLSDVLGRKLSAHIEANSPRAVTLPWKKPDGKPVTVKLLFVRPDGKAWHRKNFEYLWRAARRKAGAEATRANGMHVLRHSYASLILHKGVDVIKLAAWLGHTDPGFTLRYYGHFIPDLADLGREAVDEFLEPGEGEEGGSNAAGDVP</sequence>
<dbReference type="InterPro" id="IPR010998">
    <property type="entry name" value="Integrase_recombinase_N"/>
</dbReference>
<comment type="similarity">
    <text evidence="1">Belongs to the 'phage' integrase family.</text>
</comment>
<comment type="caution">
    <text evidence="7">The sequence shown here is derived from an EMBL/GenBank/DDBJ whole genome shotgun (WGS) entry which is preliminary data.</text>
</comment>
<evidence type="ECO:0008006" key="9">
    <source>
        <dbReference type="Google" id="ProtNLM"/>
    </source>
</evidence>
<reference evidence="8" key="1">
    <citation type="journal article" date="2019" name="Int. J. Syst. Evol. Microbiol.">
        <title>The Global Catalogue of Microorganisms (GCM) 10K type strain sequencing project: providing services to taxonomists for standard genome sequencing and annotation.</title>
        <authorList>
            <consortium name="The Broad Institute Genomics Platform"/>
            <consortium name="The Broad Institute Genome Sequencing Center for Infectious Disease"/>
            <person name="Wu L."/>
            <person name="Ma J."/>
        </authorList>
    </citation>
    <scope>NUCLEOTIDE SEQUENCE [LARGE SCALE GENOMIC DNA]</scope>
    <source>
        <strain evidence="8">JCM 17440</strain>
    </source>
</reference>
<accession>A0ABP8BTN4</accession>
<dbReference type="Gene3D" id="1.10.443.10">
    <property type="entry name" value="Intergrase catalytic core"/>
    <property type="match status" value="1"/>
</dbReference>
<dbReference type="PROSITE" id="PS51900">
    <property type="entry name" value="CB"/>
    <property type="match status" value="1"/>
</dbReference>
<evidence type="ECO:0000259" key="5">
    <source>
        <dbReference type="PROSITE" id="PS51898"/>
    </source>
</evidence>
<dbReference type="PANTHER" id="PTHR30349">
    <property type="entry name" value="PHAGE INTEGRASE-RELATED"/>
    <property type="match status" value="1"/>
</dbReference>
<feature type="domain" description="Tyr recombinase" evidence="5">
    <location>
        <begin position="213"/>
        <end position="431"/>
    </location>
</feature>
<dbReference type="PROSITE" id="PS51898">
    <property type="entry name" value="TYR_RECOMBINASE"/>
    <property type="match status" value="1"/>
</dbReference>
<dbReference type="SUPFAM" id="SSF56349">
    <property type="entry name" value="DNA breaking-rejoining enzymes"/>
    <property type="match status" value="1"/>
</dbReference>
<dbReference type="InterPro" id="IPR044068">
    <property type="entry name" value="CB"/>
</dbReference>
<evidence type="ECO:0000313" key="8">
    <source>
        <dbReference type="Proteomes" id="UP001501710"/>
    </source>
</evidence>